<dbReference type="InterPro" id="IPR032816">
    <property type="entry name" value="VTT_dom"/>
</dbReference>
<dbReference type="AlphaFoldDB" id="A0A1H7V673"/>
<dbReference type="STRING" id="235985.SAMN05414137_117108"/>
<organism evidence="9 10">
    <name type="scientific">Streptacidiphilus jiangxiensis</name>
    <dbReference type="NCBI Taxonomy" id="235985"/>
    <lineage>
        <taxon>Bacteria</taxon>
        <taxon>Bacillati</taxon>
        <taxon>Actinomycetota</taxon>
        <taxon>Actinomycetes</taxon>
        <taxon>Kitasatosporales</taxon>
        <taxon>Streptomycetaceae</taxon>
        <taxon>Streptacidiphilus</taxon>
    </lineage>
</organism>
<keyword evidence="5 7" id="KW-1133">Transmembrane helix</keyword>
<feature type="domain" description="VTT" evidence="8">
    <location>
        <begin position="56"/>
        <end position="186"/>
    </location>
</feature>
<feature type="transmembrane region" description="Helical" evidence="7">
    <location>
        <begin position="39"/>
        <end position="68"/>
    </location>
</feature>
<feature type="transmembrane region" description="Helical" evidence="7">
    <location>
        <begin position="80"/>
        <end position="100"/>
    </location>
</feature>
<keyword evidence="4 7" id="KW-0812">Transmembrane</keyword>
<keyword evidence="3 7" id="KW-1003">Cell membrane</keyword>
<dbReference type="PANTHER" id="PTHR30353">
    <property type="entry name" value="INNER MEMBRANE PROTEIN DEDA-RELATED"/>
    <property type="match status" value="1"/>
</dbReference>
<evidence type="ECO:0000313" key="9">
    <source>
        <dbReference type="EMBL" id="SEM04604.1"/>
    </source>
</evidence>
<dbReference type="EMBL" id="FOAZ01000017">
    <property type="protein sequence ID" value="SEM04604.1"/>
    <property type="molecule type" value="Genomic_DNA"/>
</dbReference>
<comment type="subcellular location">
    <subcellularLocation>
        <location evidence="1 7">Cell membrane</location>
        <topology evidence="1 7">Multi-pass membrane protein</topology>
    </subcellularLocation>
</comment>
<dbReference type="GO" id="GO:0005886">
    <property type="term" value="C:plasma membrane"/>
    <property type="evidence" value="ECO:0007669"/>
    <property type="project" value="UniProtKB-SubCell"/>
</dbReference>
<feature type="transmembrane region" description="Helical" evidence="7">
    <location>
        <begin position="174"/>
        <end position="193"/>
    </location>
</feature>
<reference evidence="10" key="1">
    <citation type="submission" date="2016-10" db="EMBL/GenBank/DDBJ databases">
        <authorList>
            <person name="Varghese N."/>
        </authorList>
    </citation>
    <scope>NUCLEOTIDE SEQUENCE [LARGE SCALE GENOMIC DNA]</scope>
    <source>
        <strain evidence="10">DSM 45096 / BCRC 16803 / CGMCC 4.1857 / CIP 109030 / JCM 12277 / KCTC 19219 / NBRC 100920 / 33214</strain>
    </source>
</reference>
<evidence type="ECO:0000256" key="6">
    <source>
        <dbReference type="ARBA" id="ARBA00023136"/>
    </source>
</evidence>
<evidence type="ECO:0000256" key="5">
    <source>
        <dbReference type="ARBA" id="ARBA00022989"/>
    </source>
</evidence>
<dbReference type="eggNOG" id="COG0586">
    <property type="taxonomic scope" value="Bacteria"/>
</dbReference>
<feature type="transmembrane region" description="Helical" evidence="7">
    <location>
        <begin position="199"/>
        <end position="216"/>
    </location>
</feature>
<dbReference type="RefSeq" id="WP_052438359.1">
    <property type="nucleotide sequence ID" value="NZ_BBPN01000004.1"/>
</dbReference>
<keyword evidence="10" id="KW-1185">Reference proteome</keyword>
<evidence type="ECO:0000256" key="7">
    <source>
        <dbReference type="RuleBase" id="RU367016"/>
    </source>
</evidence>
<evidence type="ECO:0000259" key="8">
    <source>
        <dbReference type="Pfam" id="PF09335"/>
    </source>
</evidence>
<gene>
    <name evidence="9" type="ORF">SAMN05414137_117108</name>
</gene>
<evidence type="ECO:0000256" key="4">
    <source>
        <dbReference type="ARBA" id="ARBA00022692"/>
    </source>
</evidence>
<name>A0A1H7V673_STRJI</name>
<evidence type="ECO:0000256" key="3">
    <source>
        <dbReference type="ARBA" id="ARBA00022475"/>
    </source>
</evidence>
<sequence>MTTYAVPNHWHAERGQGMTAGVTTMLLALDPDAPESIGYVALFLLVAFGAVIPIVPTAALVAATAVAAFHSSTAPLDVPIVVVAGALGAWCGDVALYSLAGRAENRWAGRIQEKLEQSRHGHRAGKARARLEAHGPGALVIARLIPGGRVPTFAACLLSGWSVRRFAPADIPATLVWSTVFVAVGVLGGALFAKPWQGILAAVLLVLVAGAAPLLWRRRRGHHHDAEQERA</sequence>
<evidence type="ECO:0000313" key="10">
    <source>
        <dbReference type="Proteomes" id="UP000183015"/>
    </source>
</evidence>
<dbReference type="PANTHER" id="PTHR30353:SF0">
    <property type="entry name" value="TRANSMEMBRANE PROTEIN"/>
    <property type="match status" value="1"/>
</dbReference>
<proteinExistence type="inferred from homology"/>
<keyword evidence="6 7" id="KW-0472">Membrane</keyword>
<evidence type="ECO:0000256" key="2">
    <source>
        <dbReference type="ARBA" id="ARBA00010792"/>
    </source>
</evidence>
<dbReference type="Proteomes" id="UP000183015">
    <property type="component" value="Unassembled WGS sequence"/>
</dbReference>
<evidence type="ECO:0000256" key="1">
    <source>
        <dbReference type="ARBA" id="ARBA00004651"/>
    </source>
</evidence>
<accession>A0A1H7V673</accession>
<protein>
    <submittedName>
        <fullName evidence="9">Membrane protein DedA, SNARE-associated domain</fullName>
    </submittedName>
</protein>
<comment type="similarity">
    <text evidence="2 7">Belongs to the DedA family.</text>
</comment>
<dbReference type="Pfam" id="PF09335">
    <property type="entry name" value="VTT_dom"/>
    <property type="match status" value="1"/>
</dbReference>
<dbReference type="InterPro" id="IPR032818">
    <property type="entry name" value="DedA-like"/>
</dbReference>